<accession>A0A445A262</accession>
<reference evidence="2 3" key="1">
    <citation type="submission" date="2019-01" db="EMBL/GenBank/DDBJ databases">
        <title>Sequencing of cultivated peanut Arachis hypogaea provides insights into genome evolution and oil improvement.</title>
        <authorList>
            <person name="Chen X."/>
        </authorList>
    </citation>
    <scope>NUCLEOTIDE SEQUENCE [LARGE SCALE GENOMIC DNA]</scope>
    <source>
        <strain evidence="3">cv. Fuhuasheng</strain>
        <tissue evidence="2">Leaves</tissue>
    </source>
</reference>
<dbReference type="Proteomes" id="UP000289738">
    <property type="component" value="Chromosome B03"/>
</dbReference>
<keyword evidence="3" id="KW-1185">Reference proteome</keyword>
<evidence type="ECO:0000256" key="1">
    <source>
        <dbReference type="SAM" id="MobiDB-lite"/>
    </source>
</evidence>
<protein>
    <recommendedName>
        <fullName evidence="4">Aminotransferase-like plant mobile domain-containing protein</fullName>
    </recommendedName>
</protein>
<dbReference type="AlphaFoldDB" id="A0A445A262"/>
<organism evidence="2 3">
    <name type="scientific">Arachis hypogaea</name>
    <name type="common">Peanut</name>
    <dbReference type="NCBI Taxonomy" id="3818"/>
    <lineage>
        <taxon>Eukaryota</taxon>
        <taxon>Viridiplantae</taxon>
        <taxon>Streptophyta</taxon>
        <taxon>Embryophyta</taxon>
        <taxon>Tracheophyta</taxon>
        <taxon>Spermatophyta</taxon>
        <taxon>Magnoliopsida</taxon>
        <taxon>eudicotyledons</taxon>
        <taxon>Gunneridae</taxon>
        <taxon>Pentapetalae</taxon>
        <taxon>rosids</taxon>
        <taxon>fabids</taxon>
        <taxon>Fabales</taxon>
        <taxon>Fabaceae</taxon>
        <taxon>Papilionoideae</taxon>
        <taxon>50 kb inversion clade</taxon>
        <taxon>dalbergioids sensu lato</taxon>
        <taxon>Dalbergieae</taxon>
        <taxon>Pterocarpus clade</taxon>
        <taxon>Arachis</taxon>
    </lineage>
</organism>
<gene>
    <name evidence="2" type="ORF">Ahy_B03g065631</name>
</gene>
<dbReference type="EMBL" id="SDMP01000013">
    <property type="protein sequence ID" value="RYR20478.1"/>
    <property type="molecule type" value="Genomic_DNA"/>
</dbReference>
<evidence type="ECO:0000313" key="3">
    <source>
        <dbReference type="Proteomes" id="UP000289738"/>
    </source>
</evidence>
<evidence type="ECO:0000313" key="2">
    <source>
        <dbReference type="EMBL" id="RYR20478.1"/>
    </source>
</evidence>
<evidence type="ECO:0008006" key="4">
    <source>
        <dbReference type="Google" id="ProtNLM"/>
    </source>
</evidence>
<comment type="caution">
    <text evidence="2">The sequence shown here is derived from an EMBL/GenBank/DDBJ whole genome shotgun (WGS) entry which is preliminary data.</text>
</comment>
<proteinExistence type="predicted"/>
<feature type="region of interest" description="Disordered" evidence="1">
    <location>
        <begin position="265"/>
        <end position="284"/>
    </location>
</feature>
<name>A0A445A262_ARAHY</name>
<sequence>MVFEVCGKGKGRRRIRKCAPEDLCKGVKCALYYQRGRYWRKGKLGKKTVHDGGGRRILGVNGEIRHDQVSTGAQRSQTRRAATAAVNHGDGSVGGRQRGEVRSRVRQELFGELPPDDCIDEFTVSFFWFQNKFRVMLTNASETTVQVYARRYIMMLLSTMLFRDKSGTRVHLRWFSYVADLNILCKYSWGSATFSWWGRYLPSSDKKGPRVIATRHILDRLSVEDVSGSESNPSSPIASTSGSLFLTSMNTGASSNTSATLIAAASSPKDGRHNNNNRTVEDEELTLESKDKKLKAELLMVVGIT</sequence>